<evidence type="ECO:0000313" key="4">
    <source>
        <dbReference type="Proteomes" id="UP000001205"/>
    </source>
</evidence>
<name>A0ABF7PWJ3_BORT9</name>
<dbReference type="SUPFAM" id="SSF52540">
    <property type="entry name" value="P-loop containing nucleoside triphosphate hydrolases"/>
    <property type="match status" value="1"/>
</dbReference>
<keyword evidence="3" id="KW-0269">Exonuclease</keyword>
<dbReference type="KEGG" id="btu:BT0830"/>
<keyword evidence="3" id="KW-0378">Hydrolase</keyword>
<dbReference type="InterPro" id="IPR038729">
    <property type="entry name" value="Rad50/SbcC_AAA"/>
</dbReference>
<keyword evidence="4" id="KW-1185">Reference proteome</keyword>
<dbReference type="InterPro" id="IPR027417">
    <property type="entry name" value="P-loop_NTPase"/>
</dbReference>
<dbReference type="PANTHER" id="PTHR32114:SF2">
    <property type="entry name" value="ABC TRANSPORTER ABCH.3"/>
    <property type="match status" value="1"/>
</dbReference>
<feature type="domain" description="Rad50/SbcC-type AAA" evidence="2">
    <location>
        <begin position="34"/>
        <end position="249"/>
    </location>
</feature>
<evidence type="ECO:0000259" key="2">
    <source>
        <dbReference type="Pfam" id="PF13476"/>
    </source>
</evidence>
<dbReference type="AlphaFoldDB" id="A0ABF7PWJ3"/>
<accession>A0ABF7PWJ3</accession>
<dbReference type="GO" id="GO:0004527">
    <property type="term" value="F:exonuclease activity"/>
    <property type="evidence" value="ECO:0007669"/>
    <property type="project" value="UniProtKB-KW"/>
</dbReference>
<organism evidence="3 4">
    <name type="scientific">Borrelia turicatae (strain 91E135)</name>
    <dbReference type="NCBI Taxonomy" id="314724"/>
    <lineage>
        <taxon>Bacteria</taxon>
        <taxon>Pseudomonadati</taxon>
        <taxon>Spirochaetota</taxon>
        <taxon>Spirochaetia</taxon>
        <taxon>Spirochaetales</taxon>
        <taxon>Borreliaceae</taxon>
        <taxon>Borrelia</taxon>
    </lineage>
</organism>
<feature type="coiled-coil region" evidence="1">
    <location>
        <begin position="492"/>
        <end position="553"/>
    </location>
</feature>
<evidence type="ECO:0000256" key="1">
    <source>
        <dbReference type="SAM" id="Coils"/>
    </source>
</evidence>
<dbReference type="EC" id="3.1.11.-" evidence="3"/>
<dbReference type="EMBL" id="CP000049">
    <property type="protein sequence ID" value="AAX18146.1"/>
    <property type="molecule type" value="Genomic_DNA"/>
</dbReference>
<keyword evidence="1" id="KW-0175">Coiled coil</keyword>
<evidence type="ECO:0000313" key="3">
    <source>
        <dbReference type="EMBL" id="AAX18146.1"/>
    </source>
</evidence>
<dbReference type="Proteomes" id="UP000001205">
    <property type="component" value="Chromosome"/>
</dbReference>
<reference evidence="4" key="1">
    <citation type="submission" date="2004-12" db="EMBL/GenBank/DDBJ databases">
        <title>The genome sequence of Borrelia hermsii and Borrelia turicatae: comparative analysis of two agents of endemic N. America relapsing fever.</title>
        <authorList>
            <person name="Porcella S.F."/>
            <person name="Raffel S.J."/>
            <person name="Schrumpf M.E."/>
            <person name="Montgomery B."/>
            <person name="Smith T."/>
            <person name="Schwan T.G."/>
        </authorList>
    </citation>
    <scope>NUCLEOTIDE SEQUENCE [LARGE SCALE GENOMIC DNA]</scope>
    <source>
        <strain evidence="4">91E135</strain>
    </source>
</reference>
<proteinExistence type="predicted"/>
<dbReference type="Gene3D" id="3.40.50.300">
    <property type="entry name" value="P-loop containing nucleotide triphosphate hydrolases"/>
    <property type="match status" value="2"/>
</dbReference>
<keyword evidence="3" id="KW-0540">Nuclease</keyword>
<dbReference type="Pfam" id="PF13476">
    <property type="entry name" value="AAA_23"/>
    <property type="match status" value="1"/>
</dbReference>
<gene>
    <name evidence="3" type="ordered locus">BT0830</name>
</gene>
<protein>
    <submittedName>
        <fullName evidence="3">Exonuclease SbcC</fullName>
        <ecNumber evidence="3">3.1.11.-</ecNumber>
    </submittedName>
</protein>
<feature type="coiled-coil region" evidence="1">
    <location>
        <begin position="781"/>
        <end position="815"/>
    </location>
</feature>
<dbReference type="PANTHER" id="PTHR32114">
    <property type="entry name" value="ABC TRANSPORTER ABCH.3"/>
    <property type="match status" value="1"/>
</dbReference>
<dbReference type="Pfam" id="PF13558">
    <property type="entry name" value="SbcC_Walker_B"/>
    <property type="match status" value="1"/>
</dbReference>
<sequence>MVLGEEINLGKKNLLLFLKKYYLREEQANMRINKLVFKNIASYKGEYEINFDVSVLKKSGIFLISGNTGAGKSTILDCITLALYARVYRLDKNISDSISKGFDSAYVKLTFTVSGKVYESFIELNTRQKETPKNMVLTCFSDGSLIENKDDVLSYIKSLCRLDFEQFCQTVILPQGNFQEFLTLKPKNKTAIIDNIFNLKKYDDIEIFLKKELELTKFNKERLVFLDTEERNRLNINKKKINELTESLNLINVEILRENLDNVYKLIVICEKIIKFNQNYLDIRHRIDDLKLELSSKVVFRNKLNREYFLQKKIKSELDEKLKFYNSNDFLDLKNFVQRQSELLNDKNRFSLELLSIQRDLEELKYLDLDNFNFDYVKELYYENVILCEMNFDEEAYDRLLIKEKQLETQRKKLSVEQKRKNVEIKSINSEKISFDFDKYVYYEALKLLKGFYEELILRYKNGLDLLLKSNDSGLSQAIEINIKIDLYRNFLEHLNNNRQSVEKDIEDLKHHEDAYKVYQGKEKLKISSLNELLKLNSKLQVLQSELDILKVAILHNKESKIKWEGCVLNFKKNNAEILKRIGQNLFRKYIDYSNKDKILIFEGKLKEIAALKLMFNDLNSKISLKEIEIKENLGKIKNLLFNVNLKISLSESALIEREFEKFLRSKRDIENDHIKLNLCLDNISNEKLKLESQIEIMKQTILGFKMELKDELAKFTSSFVDLKRSIKGVFCAKDPIFSFDSLNPSKNSLEHFIKLKSNFISQIEVLSKDISKYEANFSSLQVLKAELNAHEINLENIKNELSSVNERNDKLEILKKVVTTSPSLKYYVQSFLIDEILSISNKKYLNIILPDFELEIDINSKDFNFLVKSKKDGNMTRSVKTLSGGEKFLVSLSLSLALSDMIRDSDLKIEAFFLDEGFGSLDEDTLKMVIPKISDLQRVDGRQIGIISHVSYLKEEIKTQIVISKISTVSKITIESF</sequence>